<accession>A0ABX8DUP2</accession>
<dbReference type="EMBL" id="CP074676">
    <property type="protein sequence ID" value="QVL20030.1"/>
    <property type="molecule type" value="Genomic_DNA"/>
</dbReference>
<dbReference type="SMART" id="SM00079">
    <property type="entry name" value="PBPe"/>
    <property type="match status" value="1"/>
</dbReference>
<feature type="signal peptide" evidence="3">
    <location>
        <begin position="1"/>
        <end position="25"/>
    </location>
</feature>
<sequence length="254" mass="27396">MLTRLIKLTTCAALTLPVLLGTAQAQDTLRVGATPTAVPFNFLDTRTNTLRGVMIDITQALGKELGFTPELRPIPFGGLVPSLQTDKIDMISSAFAMNAQRAQVVDFSDELFAYSEEVIANSQDTTAYHSSADFAGKKVGVQTGTVSVEPMKAQQGIKELRMYDSMSDMIREVALGRIDVAVGDGPVMLYTVQQSGSSKLRVADDYQKQIRIAIGVAVRKGNSELLARINGGVAKLKADGTLDAILTKWNVKKL</sequence>
<evidence type="ECO:0000259" key="5">
    <source>
        <dbReference type="SMART" id="SM00079"/>
    </source>
</evidence>
<protein>
    <submittedName>
        <fullName evidence="6">Amino acid ABC transporter substrate-binding protein</fullName>
    </submittedName>
</protein>
<dbReference type="Pfam" id="PF00497">
    <property type="entry name" value="SBP_bac_3"/>
    <property type="match status" value="1"/>
</dbReference>
<comment type="similarity">
    <text evidence="1">Belongs to the bacterial solute-binding protein 3 family.</text>
</comment>
<dbReference type="InterPro" id="IPR001320">
    <property type="entry name" value="Iontro_rcpt_C"/>
</dbReference>
<evidence type="ECO:0000259" key="4">
    <source>
        <dbReference type="SMART" id="SM00062"/>
    </source>
</evidence>
<proteinExistence type="inferred from homology"/>
<dbReference type="Proteomes" id="UP000678154">
    <property type="component" value="Chromosome"/>
</dbReference>
<evidence type="ECO:0000256" key="2">
    <source>
        <dbReference type="ARBA" id="ARBA00022729"/>
    </source>
</evidence>
<dbReference type="PANTHER" id="PTHR35936:SF17">
    <property type="entry name" value="ARGININE-BINDING EXTRACELLULAR PROTEIN ARTP"/>
    <property type="match status" value="1"/>
</dbReference>
<feature type="domain" description="Ionotropic glutamate receptor C-terminal" evidence="5">
    <location>
        <begin position="28"/>
        <end position="252"/>
    </location>
</feature>
<feature type="chain" id="PRO_5046130636" evidence="3">
    <location>
        <begin position="26"/>
        <end position="254"/>
    </location>
</feature>
<keyword evidence="7" id="KW-1185">Reference proteome</keyword>
<reference evidence="6 7" key="1">
    <citation type="journal article" date="2016" name="J. Hazard. Mater.">
        <title>A newly isolated Pseudomonas putida S-1 strain for batch-mode-propanethiol degradation and continuous treatment of propanethiol-containing waste gas.</title>
        <authorList>
            <person name="Chen D.Z."/>
            <person name="Sun Y.M."/>
            <person name="Han L.M."/>
            <person name="Chen J."/>
            <person name="Ye J.X."/>
            <person name="Chen J.M."/>
        </authorList>
    </citation>
    <scope>NUCLEOTIDE SEQUENCE [LARGE SCALE GENOMIC DNA]</scope>
    <source>
        <strain evidence="6 7">S-1</strain>
    </source>
</reference>
<dbReference type="InterPro" id="IPR001638">
    <property type="entry name" value="Solute-binding_3/MltF_N"/>
</dbReference>
<evidence type="ECO:0000313" key="6">
    <source>
        <dbReference type="EMBL" id="QVL20030.1"/>
    </source>
</evidence>
<dbReference type="SMART" id="SM00062">
    <property type="entry name" value="PBPb"/>
    <property type="match status" value="1"/>
</dbReference>
<evidence type="ECO:0000256" key="3">
    <source>
        <dbReference type="SAM" id="SignalP"/>
    </source>
</evidence>
<organism evidence="6 7">
    <name type="scientific">Pseudomonas qingdaonensis</name>
    <dbReference type="NCBI Taxonomy" id="2056231"/>
    <lineage>
        <taxon>Bacteria</taxon>
        <taxon>Pseudomonadati</taxon>
        <taxon>Pseudomonadota</taxon>
        <taxon>Gammaproteobacteria</taxon>
        <taxon>Pseudomonadales</taxon>
        <taxon>Pseudomonadaceae</taxon>
        <taxon>Pseudomonas</taxon>
    </lineage>
</organism>
<dbReference type="Gene3D" id="3.40.190.10">
    <property type="entry name" value="Periplasmic binding protein-like II"/>
    <property type="match status" value="2"/>
</dbReference>
<name>A0ABX8DUP2_9PSED</name>
<dbReference type="GeneID" id="87479674"/>
<dbReference type="SUPFAM" id="SSF53850">
    <property type="entry name" value="Periplasmic binding protein-like II"/>
    <property type="match status" value="1"/>
</dbReference>
<gene>
    <name evidence="6" type="ORF">KH389_05430</name>
</gene>
<dbReference type="RefSeq" id="WP_054915064.1">
    <property type="nucleotide sequence ID" value="NZ_BQHH01000031.1"/>
</dbReference>
<feature type="domain" description="Solute-binding protein family 3/N-terminal" evidence="4">
    <location>
        <begin position="28"/>
        <end position="253"/>
    </location>
</feature>
<evidence type="ECO:0000256" key="1">
    <source>
        <dbReference type="ARBA" id="ARBA00010333"/>
    </source>
</evidence>
<evidence type="ECO:0000313" key="7">
    <source>
        <dbReference type="Proteomes" id="UP000678154"/>
    </source>
</evidence>
<dbReference type="PANTHER" id="PTHR35936">
    <property type="entry name" value="MEMBRANE-BOUND LYTIC MUREIN TRANSGLYCOSYLASE F"/>
    <property type="match status" value="1"/>
</dbReference>
<keyword evidence="2 3" id="KW-0732">Signal</keyword>
<dbReference type="CDD" id="cd13530">
    <property type="entry name" value="PBP2_peptides_like"/>
    <property type="match status" value="1"/>
</dbReference>